<comment type="caution">
    <text evidence="7">The sequence shown here is derived from an EMBL/GenBank/DDBJ whole genome shotgun (WGS) entry which is preliminary data.</text>
</comment>
<comment type="cofactor">
    <cofactor evidence="2">
        <name>Mg(2+)</name>
        <dbReference type="ChEBI" id="CHEBI:18420"/>
    </cofactor>
</comment>
<dbReference type="Proteomes" id="UP000663829">
    <property type="component" value="Unassembled WGS sequence"/>
</dbReference>
<dbReference type="InterPro" id="IPR015655">
    <property type="entry name" value="PP2C"/>
</dbReference>
<evidence type="ECO:0000259" key="6">
    <source>
        <dbReference type="PROSITE" id="PS51746"/>
    </source>
</evidence>
<evidence type="ECO:0000313" key="7">
    <source>
        <dbReference type="EMBL" id="CAF1159601.1"/>
    </source>
</evidence>
<dbReference type="InterPro" id="IPR036457">
    <property type="entry name" value="PPM-type-like_dom_sf"/>
</dbReference>
<dbReference type="PANTHER" id="PTHR13832">
    <property type="entry name" value="PROTEIN PHOSPHATASE 2C"/>
    <property type="match status" value="1"/>
</dbReference>
<accession>A0A814TE58</accession>
<keyword evidence="5" id="KW-0464">Manganese</keyword>
<dbReference type="EMBL" id="CAJOBC010007157">
    <property type="protein sequence ID" value="CAF3923055.1"/>
    <property type="molecule type" value="Genomic_DNA"/>
</dbReference>
<dbReference type="SMART" id="SM00332">
    <property type="entry name" value="PP2Cc"/>
    <property type="match status" value="1"/>
</dbReference>
<feature type="domain" description="PPM-type phosphatase" evidence="6">
    <location>
        <begin position="42"/>
        <end position="313"/>
    </location>
</feature>
<dbReference type="EC" id="3.1.3.16" evidence="4"/>
<proteinExistence type="inferred from homology"/>
<dbReference type="SUPFAM" id="SSF81606">
    <property type="entry name" value="PP2C-like"/>
    <property type="match status" value="1"/>
</dbReference>
<reference evidence="7" key="1">
    <citation type="submission" date="2021-02" db="EMBL/GenBank/DDBJ databases">
        <authorList>
            <person name="Nowell W R."/>
        </authorList>
    </citation>
    <scope>NUCLEOTIDE SEQUENCE</scope>
</reference>
<evidence type="ECO:0000256" key="2">
    <source>
        <dbReference type="ARBA" id="ARBA00001946"/>
    </source>
</evidence>
<dbReference type="Proteomes" id="UP000681722">
    <property type="component" value="Unassembled WGS sequence"/>
</dbReference>
<protein>
    <recommendedName>
        <fullName evidence="4">protein-serine/threonine phosphatase</fullName>
        <ecNumber evidence="4">3.1.3.16</ecNumber>
    </recommendedName>
</protein>
<evidence type="ECO:0000256" key="1">
    <source>
        <dbReference type="ARBA" id="ARBA00001936"/>
    </source>
</evidence>
<dbReference type="AlphaFoldDB" id="A0A814TE58"/>
<dbReference type="Pfam" id="PF00481">
    <property type="entry name" value="PP2C"/>
    <property type="match status" value="1"/>
</dbReference>
<dbReference type="OrthoDB" id="10264738at2759"/>
<dbReference type="GO" id="GO:0004722">
    <property type="term" value="F:protein serine/threonine phosphatase activity"/>
    <property type="evidence" value="ECO:0007669"/>
    <property type="project" value="UniProtKB-EC"/>
</dbReference>
<evidence type="ECO:0000256" key="5">
    <source>
        <dbReference type="ARBA" id="ARBA00023211"/>
    </source>
</evidence>
<dbReference type="PROSITE" id="PS51746">
    <property type="entry name" value="PPM_2"/>
    <property type="match status" value="1"/>
</dbReference>
<dbReference type="EMBL" id="CAJNOQ010007158">
    <property type="protein sequence ID" value="CAF1159601.1"/>
    <property type="molecule type" value="Genomic_DNA"/>
</dbReference>
<evidence type="ECO:0000313" key="8">
    <source>
        <dbReference type="EMBL" id="CAF3923055.1"/>
    </source>
</evidence>
<comment type="cofactor">
    <cofactor evidence="1">
        <name>Mn(2+)</name>
        <dbReference type="ChEBI" id="CHEBI:29035"/>
    </cofactor>
</comment>
<dbReference type="InterPro" id="IPR001932">
    <property type="entry name" value="PPM-type_phosphatase-like_dom"/>
</dbReference>
<gene>
    <name evidence="7" type="ORF">GPM918_LOCUS21608</name>
    <name evidence="8" type="ORF">SRO942_LOCUS21603</name>
</gene>
<comment type="similarity">
    <text evidence="3">Belongs to the PP2C family.</text>
</comment>
<dbReference type="CDD" id="cd00143">
    <property type="entry name" value="PP2Cc"/>
    <property type="match status" value="1"/>
</dbReference>
<evidence type="ECO:0000313" key="9">
    <source>
        <dbReference type="Proteomes" id="UP000663829"/>
    </source>
</evidence>
<dbReference type="Gene3D" id="3.60.40.10">
    <property type="entry name" value="PPM-type phosphatase domain"/>
    <property type="match status" value="1"/>
</dbReference>
<name>A0A814TE58_9BILA</name>
<sequence>MNIPFLTRHRQKRRLSKSVDSLFLSKPITTKHHEHNKKEQLEYGLSFMQGWRSSMEDVHCTLLKLDDKAWSQWSYFSIFDGHNGLDTARKCAEDFHRYLLKSFNEMLKHGEPIDGPLKSSQLDLILFRKTIKQTYFFMDEQLRKSKTQHDESGAVVITCLIGPEVIYFMNVGDARAILVSKTGQVLLSTHDHKTSDPDEQHRIAEKGGSIWDNRVEGQLAMTRVLGDFSMDKDLVPPDADIKEYTIHDTNNPLGFIVLACDGIWDVMSNKECAKFIVERMSRTQDLCKICDEVLEECLKRGSADNMTIYIIKFL</sequence>
<organism evidence="7 9">
    <name type="scientific">Didymodactylos carnosus</name>
    <dbReference type="NCBI Taxonomy" id="1234261"/>
    <lineage>
        <taxon>Eukaryota</taxon>
        <taxon>Metazoa</taxon>
        <taxon>Spiralia</taxon>
        <taxon>Gnathifera</taxon>
        <taxon>Rotifera</taxon>
        <taxon>Eurotatoria</taxon>
        <taxon>Bdelloidea</taxon>
        <taxon>Philodinida</taxon>
        <taxon>Philodinidae</taxon>
        <taxon>Didymodactylos</taxon>
    </lineage>
</organism>
<keyword evidence="9" id="KW-1185">Reference proteome</keyword>
<evidence type="ECO:0000256" key="3">
    <source>
        <dbReference type="ARBA" id="ARBA00006702"/>
    </source>
</evidence>
<dbReference type="PANTHER" id="PTHR13832:SF565">
    <property type="entry name" value="AT28366P-RELATED"/>
    <property type="match status" value="1"/>
</dbReference>
<evidence type="ECO:0000256" key="4">
    <source>
        <dbReference type="ARBA" id="ARBA00013081"/>
    </source>
</evidence>